<keyword evidence="2 7" id="KW-0813">Transport</keyword>
<name>A0A1C0YC44_9BACL</name>
<feature type="transmembrane region" description="Helical" evidence="7">
    <location>
        <begin position="12"/>
        <end position="36"/>
    </location>
</feature>
<protein>
    <submittedName>
        <fullName evidence="9">Sugar ABC transporter permease</fullName>
    </submittedName>
</protein>
<evidence type="ECO:0000313" key="9">
    <source>
        <dbReference type="EMBL" id="OCS84703.1"/>
    </source>
</evidence>
<feature type="transmembrane region" description="Helical" evidence="7">
    <location>
        <begin position="240"/>
        <end position="258"/>
    </location>
</feature>
<keyword evidence="4 7" id="KW-0812">Transmembrane</keyword>
<dbReference type="STRING" id="33978.A6M13_03765"/>
<evidence type="ECO:0000313" key="10">
    <source>
        <dbReference type="Proteomes" id="UP000093199"/>
    </source>
</evidence>
<dbReference type="AlphaFoldDB" id="A0A1C0YC44"/>
<accession>A0A1C0YC44</accession>
<dbReference type="Pfam" id="PF00528">
    <property type="entry name" value="BPD_transp_1"/>
    <property type="match status" value="1"/>
</dbReference>
<comment type="caution">
    <text evidence="9">The sequence shown here is derived from an EMBL/GenBank/DDBJ whole genome shotgun (WGS) entry which is preliminary data.</text>
</comment>
<evidence type="ECO:0000256" key="6">
    <source>
        <dbReference type="ARBA" id="ARBA00023136"/>
    </source>
</evidence>
<organism evidence="9 10">
    <name type="scientific">Caryophanon tenue</name>
    <dbReference type="NCBI Taxonomy" id="33978"/>
    <lineage>
        <taxon>Bacteria</taxon>
        <taxon>Bacillati</taxon>
        <taxon>Bacillota</taxon>
        <taxon>Bacilli</taxon>
        <taxon>Bacillales</taxon>
        <taxon>Caryophanaceae</taxon>
        <taxon>Caryophanon</taxon>
    </lineage>
</organism>
<comment type="subcellular location">
    <subcellularLocation>
        <location evidence="1 7">Cell membrane</location>
        <topology evidence="1 7">Multi-pass membrane protein</topology>
    </subcellularLocation>
</comment>
<dbReference type="InterPro" id="IPR035906">
    <property type="entry name" value="MetI-like_sf"/>
</dbReference>
<dbReference type="CDD" id="cd06261">
    <property type="entry name" value="TM_PBP2"/>
    <property type="match status" value="1"/>
</dbReference>
<evidence type="ECO:0000256" key="1">
    <source>
        <dbReference type="ARBA" id="ARBA00004651"/>
    </source>
</evidence>
<gene>
    <name evidence="9" type="ORF">A6M13_03765</name>
</gene>
<proteinExistence type="inferred from homology"/>
<sequence>MKKSLKGVEYSLLAIVMLLIAFPFLWMLSASFQTYIEIIATPPTWFPSSFDLSNFMAAWQSGPFLTYTMNSVVTTFVVLVLQFITMIPAAYAFARLEFKGKNICWSITIICLMIPMQLIFLPNYLLFSQWGMIDTYWPLILPFATSAFGIFMLRQSFKQIPEEIIESARLDNASEWKIIRTIFIPVAKPTIITVLLFTFISRWNDYFWPLVMTTAEDARTLPMGVALLRTTDAGVPWNEVMAANVILVIPILIVYFIAQDKIIKAFTYTGIK</sequence>
<dbReference type="InterPro" id="IPR000515">
    <property type="entry name" value="MetI-like"/>
</dbReference>
<feature type="transmembrane region" description="Helical" evidence="7">
    <location>
        <begin position="72"/>
        <end position="91"/>
    </location>
</feature>
<dbReference type="GO" id="GO:0055085">
    <property type="term" value="P:transmembrane transport"/>
    <property type="evidence" value="ECO:0007669"/>
    <property type="project" value="InterPro"/>
</dbReference>
<feature type="transmembrane region" description="Helical" evidence="7">
    <location>
        <begin position="136"/>
        <end position="157"/>
    </location>
</feature>
<comment type="similarity">
    <text evidence="7">Belongs to the binding-protein-dependent transport system permease family.</text>
</comment>
<dbReference type="OrthoDB" id="9784933at2"/>
<evidence type="ECO:0000256" key="4">
    <source>
        <dbReference type="ARBA" id="ARBA00022692"/>
    </source>
</evidence>
<dbReference type="Proteomes" id="UP000093199">
    <property type="component" value="Unassembled WGS sequence"/>
</dbReference>
<dbReference type="RefSeq" id="WP_066546004.1">
    <property type="nucleotide sequence ID" value="NZ_MASJ01000023.1"/>
</dbReference>
<dbReference type="GO" id="GO:0005886">
    <property type="term" value="C:plasma membrane"/>
    <property type="evidence" value="ECO:0007669"/>
    <property type="project" value="UniProtKB-SubCell"/>
</dbReference>
<reference evidence="9 10" key="1">
    <citation type="submission" date="2016-07" db="EMBL/GenBank/DDBJ databases">
        <title>Caryophanon tenue genome sequencing.</title>
        <authorList>
            <person name="Verma A."/>
            <person name="Pal Y."/>
            <person name="Krishnamurthi S."/>
        </authorList>
    </citation>
    <scope>NUCLEOTIDE SEQUENCE [LARGE SCALE GENOMIC DNA]</scope>
    <source>
        <strain evidence="9 10">DSM 14152</strain>
    </source>
</reference>
<keyword evidence="10" id="KW-1185">Reference proteome</keyword>
<dbReference type="PANTHER" id="PTHR43744:SF13">
    <property type="entry name" value="SN-GLYCEROL-3-PHOSPHATE TRANSPORT INTEGRAL MEMBRANE PROTEIN ABC TRANSPORTER UGPE-RELATED"/>
    <property type="match status" value="1"/>
</dbReference>
<evidence type="ECO:0000256" key="7">
    <source>
        <dbReference type="RuleBase" id="RU363032"/>
    </source>
</evidence>
<keyword evidence="3" id="KW-1003">Cell membrane</keyword>
<evidence type="ECO:0000256" key="5">
    <source>
        <dbReference type="ARBA" id="ARBA00022989"/>
    </source>
</evidence>
<evidence type="ECO:0000256" key="2">
    <source>
        <dbReference type="ARBA" id="ARBA00022448"/>
    </source>
</evidence>
<keyword evidence="5 7" id="KW-1133">Transmembrane helix</keyword>
<dbReference type="EMBL" id="MASJ01000023">
    <property type="protein sequence ID" value="OCS84703.1"/>
    <property type="molecule type" value="Genomic_DNA"/>
</dbReference>
<evidence type="ECO:0000259" key="8">
    <source>
        <dbReference type="PROSITE" id="PS50928"/>
    </source>
</evidence>
<feature type="transmembrane region" description="Helical" evidence="7">
    <location>
        <begin position="178"/>
        <end position="200"/>
    </location>
</feature>
<evidence type="ECO:0000256" key="3">
    <source>
        <dbReference type="ARBA" id="ARBA00022475"/>
    </source>
</evidence>
<keyword evidence="6 7" id="KW-0472">Membrane</keyword>
<feature type="domain" description="ABC transmembrane type-1" evidence="8">
    <location>
        <begin position="68"/>
        <end position="258"/>
    </location>
</feature>
<dbReference type="SUPFAM" id="SSF161098">
    <property type="entry name" value="MetI-like"/>
    <property type="match status" value="1"/>
</dbReference>
<dbReference type="PROSITE" id="PS50928">
    <property type="entry name" value="ABC_TM1"/>
    <property type="match status" value="1"/>
</dbReference>
<dbReference type="PANTHER" id="PTHR43744">
    <property type="entry name" value="ABC TRANSPORTER PERMEASE PROTEIN MG189-RELATED-RELATED"/>
    <property type="match status" value="1"/>
</dbReference>
<feature type="transmembrane region" description="Helical" evidence="7">
    <location>
        <begin position="103"/>
        <end position="124"/>
    </location>
</feature>
<dbReference type="Gene3D" id="1.10.3720.10">
    <property type="entry name" value="MetI-like"/>
    <property type="match status" value="1"/>
</dbReference>